<evidence type="ECO:0000256" key="1">
    <source>
        <dbReference type="ARBA" id="ARBA00004123"/>
    </source>
</evidence>
<reference evidence="7 8" key="1">
    <citation type="submission" date="2015-04" db="EMBL/GenBank/DDBJ databases">
        <authorList>
            <person name="Syromyatnikov M.Y."/>
            <person name="Popov V.N."/>
        </authorList>
    </citation>
    <scope>NUCLEOTIDE SEQUENCE [LARGE SCALE GENOMIC DNA]</scope>
</reference>
<keyword evidence="5" id="KW-0539">Nucleus</keyword>
<keyword evidence="8" id="KW-1185">Reference proteome</keyword>
<dbReference type="PANTHER" id="PTHR46094">
    <property type="entry name" value="INTEGRATOR COMPLEX SUBUNIT 9"/>
    <property type="match status" value="1"/>
</dbReference>
<evidence type="ECO:0000313" key="8">
    <source>
        <dbReference type="Proteomes" id="UP000183832"/>
    </source>
</evidence>
<evidence type="ECO:0000256" key="2">
    <source>
        <dbReference type="ARBA" id="ARBA00004496"/>
    </source>
</evidence>
<comment type="subcellular location">
    <subcellularLocation>
        <location evidence="2">Cytoplasm</location>
    </subcellularLocation>
    <subcellularLocation>
        <location evidence="1">Nucleus</location>
    </subcellularLocation>
</comment>
<dbReference type="Gene3D" id="3.40.50.10890">
    <property type="match status" value="1"/>
</dbReference>
<evidence type="ECO:0000259" key="6">
    <source>
        <dbReference type="SMART" id="SM01027"/>
    </source>
</evidence>
<dbReference type="AlphaFoldDB" id="A0A1J1HXB1"/>
<accession>A0A1J1HXB1</accession>
<dbReference type="InterPro" id="IPR001279">
    <property type="entry name" value="Metallo-B-lactamas"/>
</dbReference>
<dbReference type="Gene3D" id="3.60.15.10">
    <property type="entry name" value="Ribonuclease Z/Hydroxyacylglutathione hydrolase-like"/>
    <property type="match status" value="1"/>
</dbReference>
<feature type="domain" description="Beta-Casp" evidence="6">
    <location>
        <begin position="305"/>
        <end position="434"/>
    </location>
</feature>
<dbReference type="EMBL" id="CVRI01000024">
    <property type="protein sequence ID" value="CRK92162.1"/>
    <property type="molecule type" value="Genomic_DNA"/>
</dbReference>
<sequence length="662" mass="74979">MKFYCLSNDPVHSCFVVTFKELTIMLDCGLVMEPILNFLPLPLVQSSKFSSCPNWIHPRVNESQLDGELKKTGNHVFIDSPPEFQPPLEKIVDFSEIDVILISNYMNMLALPYITERTNFKGVVYATEPTLQIAKFYLEELVEYIEIAPKANKACKWKEFRELHNLNNLNLELSPWKWKKLFDIDDVHKSLSRVHIAGFDQKIDVYGALEVSPISSGFCLGSANWILSTEMEKISYISGSSTLTTQAKPINQNSLKNSDVVIMSGLTQAPHINPDAILGDLCMNVVLTLRNNGTVLIPCYPSGVIYDLFEILSQRLDESGLTTIPMFFISPVAEHSLAYSNILAEWLSSTKQNKVYIPDEPFPHANLVKNARLKFFKHIFSEGFSSEFRQPCVIFCGHPSLRFGDIVHLIELYGSNPNHTIIFTEPDFPFLQALAPFNPLQMKVVYCPIETSLNFQQANKMIKDLKPEVLVIPKVYTHPPLVAPHREDLVIDRLIAKQIITFKCGECIKLPLKRKKSQVFLDPEVALNLIPQEIQTGVKVAPISGLLDVRDNVHNIRKCDEVVEGVPKQLVSSLFKKNATYEYGSMGPMDIDLFLKKLKQDGISDVKLTQTSETDGVLTKIKLVNEEIEINISEKGTHIICEGKQSWRLQIRDVLMSCMNRF</sequence>
<dbReference type="InterPro" id="IPR027074">
    <property type="entry name" value="Integrator_9su"/>
</dbReference>
<dbReference type="GO" id="GO:0034472">
    <property type="term" value="P:snRNA 3'-end processing"/>
    <property type="evidence" value="ECO:0007669"/>
    <property type="project" value="TreeGrafter"/>
</dbReference>
<organism evidence="7 8">
    <name type="scientific">Clunio marinus</name>
    <dbReference type="NCBI Taxonomy" id="568069"/>
    <lineage>
        <taxon>Eukaryota</taxon>
        <taxon>Metazoa</taxon>
        <taxon>Ecdysozoa</taxon>
        <taxon>Arthropoda</taxon>
        <taxon>Hexapoda</taxon>
        <taxon>Insecta</taxon>
        <taxon>Pterygota</taxon>
        <taxon>Neoptera</taxon>
        <taxon>Endopterygota</taxon>
        <taxon>Diptera</taxon>
        <taxon>Nematocera</taxon>
        <taxon>Chironomoidea</taxon>
        <taxon>Chironomidae</taxon>
        <taxon>Clunio</taxon>
    </lineage>
</organism>
<evidence type="ECO:0000313" key="7">
    <source>
        <dbReference type="EMBL" id="CRK92162.1"/>
    </source>
</evidence>
<dbReference type="STRING" id="568069.A0A1J1HXB1"/>
<dbReference type="Pfam" id="PF10996">
    <property type="entry name" value="Beta-Casp"/>
    <property type="match status" value="1"/>
</dbReference>
<dbReference type="Pfam" id="PF16661">
    <property type="entry name" value="Lactamase_B_6"/>
    <property type="match status" value="1"/>
</dbReference>
<comment type="similarity">
    <text evidence="3">Belongs to the metallo-beta-lactamase superfamily. RNA-metabolizing metallo-beta-lactamase-like family. INTS9 subfamily.</text>
</comment>
<dbReference type="GO" id="GO:0032039">
    <property type="term" value="C:integrator complex"/>
    <property type="evidence" value="ECO:0007669"/>
    <property type="project" value="InterPro"/>
</dbReference>
<dbReference type="Proteomes" id="UP000183832">
    <property type="component" value="Unassembled WGS sequence"/>
</dbReference>
<evidence type="ECO:0000256" key="3">
    <source>
        <dbReference type="ARBA" id="ARBA00006861"/>
    </source>
</evidence>
<dbReference type="SUPFAM" id="SSF56281">
    <property type="entry name" value="Metallo-hydrolase/oxidoreductase"/>
    <property type="match status" value="1"/>
</dbReference>
<proteinExistence type="inferred from homology"/>
<dbReference type="OrthoDB" id="5600060at2759"/>
<dbReference type="PANTHER" id="PTHR46094:SF1">
    <property type="entry name" value="INTEGRATOR COMPLEX SUBUNIT 9"/>
    <property type="match status" value="1"/>
</dbReference>
<dbReference type="SMART" id="SM01027">
    <property type="entry name" value="Beta-Casp"/>
    <property type="match status" value="1"/>
</dbReference>
<dbReference type="InterPro" id="IPR036866">
    <property type="entry name" value="RibonucZ/Hydroxyglut_hydro"/>
</dbReference>
<dbReference type="InterPro" id="IPR022712">
    <property type="entry name" value="Beta_Casp"/>
</dbReference>
<dbReference type="Pfam" id="PF21382">
    <property type="entry name" value="IntS9_C"/>
    <property type="match status" value="1"/>
</dbReference>
<keyword evidence="4" id="KW-0963">Cytoplasm</keyword>
<name>A0A1J1HXB1_9DIPT</name>
<evidence type="ECO:0000256" key="4">
    <source>
        <dbReference type="ARBA" id="ARBA00022490"/>
    </source>
</evidence>
<dbReference type="GO" id="GO:0005737">
    <property type="term" value="C:cytoplasm"/>
    <property type="evidence" value="ECO:0007669"/>
    <property type="project" value="UniProtKB-SubCell"/>
</dbReference>
<evidence type="ECO:0000256" key="5">
    <source>
        <dbReference type="ARBA" id="ARBA00023242"/>
    </source>
</evidence>
<protein>
    <submittedName>
        <fullName evidence="7">CLUMA_CG005736, isoform A</fullName>
    </submittedName>
</protein>
<dbReference type="InterPro" id="IPR048660">
    <property type="entry name" value="IntS9-like_C"/>
</dbReference>
<gene>
    <name evidence="7" type="ORF">CLUMA_CG005736</name>
</gene>